<gene>
    <name evidence="2" type="ORF">g.45530</name>
</gene>
<feature type="region of interest" description="Disordered" evidence="1">
    <location>
        <begin position="105"/>
        <end position="136"/>
    </location>
</feature>
<reference evidence="2" key="1">
    <citation type="submission" date="2015-11" db="EMBL/GenBank/DDBJ databases">
        <title>De novo transcriptome assembly of four potential Pierce s Disease insect vectors from Arizona vineyards.</title>
        <authorList>
            <person name="Tassone E.E."/>
        </authorList>
    </citation>
    <scope>NUCLEOTIDE SEQUENCE</scope>
</reference>
<feature type="compositionally biased region" description="Basic residues" evidence="1">
    <location>
        <begin position="49"/>
        <end position="65"/>
    </location>
</feature>
<organism evidence="2">
    <name type="scientific">Cuerna arida</name>
    <dbReference type="NCBI Taxonomy" id="1464854"/>
    <lineage>
        <taxon>Eukaryota</taxon>
        <taxon>Metazoa</taxon>
        <taxon>Ecdysozoa</taxon>
        <taxon>Arthropoda</taxon>
        <taxon>Hexapoda</taxon>
        <taxon>Insecta</taxon>
        <taxon>Pterygota</taxon>
        <taxon>Neoptera</taxon>
        <taxon>Paraneoptera</taxon>
        <taxon>Hemiptera</taxon>
        <taxon>Auchenorrhyncha</taxon>
        <taxon>Membracoidea</taxon>
        <taxon>Cicadellidae</taxon>
        <taxon>Cicadellinae</taxon>
        <taxon>Proconiini</taxon>
        <taxon>Cuerna</taxon>
    </lineage>
</organism>
<feature type="compositionally biased region" description="Basic and acidic residues" evidence="1">
    <location>
        <begin position="33"/>
        <end position="48"/>
    </location>
</feature>
<protein>
    <submittedName>
        <fullName evidence="2">Uncharacterized protein</fullName>
    </submittedName>
</protein>
<dbReference type="AlphaFoldDB" id="A0A1B6GNB1"/>
<proteinExistence type="predicted"/>
<dbReference type="EMBL" id="GECZ01005889">
    <property type="protein sequence ID" value="JAS63880.1"/>
    <property type="molecule type" value="Transcribed_RNA"/>
</dbReference>
<sequence>NSESDTEIDSKTKSFEDPLVLIHQALNKDGDEVVQKNKSEVESKVVVEKKRKLNKKHKKSKKRKASSSSSSDEDSKRATLLKLREERLKRERDERIRCDLLFGKKPAASSSSSEFSTRYQRPNKPKYYSQYMPDDC</sequence>
<feature type="non-terminal residue" evidence="2">
    <location>
        <position position="1"/>
    </location>
</feature>
<accession>A0A1B6GNB1</accession>
<feature type="region of interest" description="Disordered" evidence="1">
    <location>
        <begin position="33"/>
        <end position="81"/>
    </location>
</feature>
<evidence type="ECO:0000256" key="1">
    <source>
        <dbReference type="SAM" id="MobiDB-lite"/>
    </source>
</evidence>
<name>A0A1B6GNB1_9HEMI</name>
<evidence type="ECO:0000313" key="2">
    <source>
        <dbReference type="EMBL" id="JAS63880.1"/>
    </source>
</evidence>